<dbReference type="Pfam" id="PF03101">
    <property type="entry name" value="FAR1"/>
    <property type="match status" value="1"/>
</dbReference>
<reference evidence="2 3" key="1">
    <citation type="submission" date="2015-10" db="EMBL/GenBank/DDBJ databases">
        <title>Genome analyses suggest a sexual origin of heterokaryosis in a supposedly ancient asexual fungus.</title>
        <authorList>
            <person name="Ropars J."/>
            <person name="Sedzielewska K."/>
            <person name="Noel J."/>
            <person name="Charron P."/>
            <person name="Farinelli L."/>
            <person name="Marton T."/>
            <person name="Kruger M."/>
            <person name="Pelin A."/>
            <person name="Brachmann A."/>
            <person name="Corradi N."/>
        </authorList>
    </citation>
    <scope>NUCLEOTIDE SEQUENCE [LARGE SCALE GENOMIC DNA]</scope>
    <source>
        <strain evidence="2 3">A4</strain>
    </source>
</reference>
<dbReference type="PANTHER" id="PTHR47718:SF17">
    <property type="entry name" value="PROTEIN FAR1-RELATED SEQUENCE 5-LIKE"/>
    <property type="match status" value="1"/>
</dbReference>
<dbReference type="InterPro" id="IPR004330">
    <property type="entry name" value="FAR1_DNA_bnd_dom"/>
</dbReference>
<evidence type="ECO:0000313" key="2">
    <source>
        <dbReference type="EMBL" id="PKY38424.1"/>
    </source>
</evidence>
<dbReference type="EMBL" id="LLXI01000027">
    <property type="protein sequence ID" value="PKY38424.1"/>
    <property type="molecule type" value="Genomic_DNA"/>
</dbReference>
<name>A0A2I1FVM6_9GLOM</name>
<sequence length="158" mass="18811">MQAFIIFKYEKKKKRTIVCSRAGIARQKDENINSRDRQSQRCDCPFLIRASLNSQTGVWHILAMKLDHNHEMVNPEYKKFLHNERIIPQDIKDRIEIYHHASCGVPTIRSILKQEYQGLESWIYNDIYNFVYKLDGKLQQRFFEANEFINTLNSSKGR</sequence>
<proteinExistence type="predicted"/>
<dbReference type="AlphaFoldDB" id="A0A2I1FVM6"/>
<feature type="domain" description="FAR1" evidence="1">
    <location>
        <begin position="11"/>
        <end position="73"/>
    </location>
</feature>
<dbReference type="VEuPathDB" id="FungiDB:RhiirA1_427555"/>
<comment type="caution">
    <text evidence="2">The sequence shown here is derived from an EMBL/GenBank/DDBJ whole genome shotgun (WGS) entry which is preliminary data.</text>
</comment>
<gene>
    <name evidence="2" type="ORF">RhiirA4_391981</name>
</gene>
<accession>A0A2I1FVM6</accession>
<evidence type="ECO:0000313" key="3">
    <source>
        <dbReference type="Proteomes" id="UP000234323"/>
    </source>
</evidence>
<dbReference type="Proteomes" id="UP000234323">
    <property type="component" value="Unassembled WGS sequence"/>
</dbReference>
<organism evidence="2 3">
    <name type="scientific">Rhizophagus irregularis</name>
    <dbReference type="NCBI Taxonomy" id="588596"/>
    <lineage>
        <taxon>Eukaryota</taxon>
        <taxon>Fungi</taxon>
        <taxon>Fungi incertae sedis</taxon>
        <taxon>Mucoromycota</taxon>
        <taxon>Glomeromycotina</taxon>
        <taxon>Glomeromycetes</taxon>
        <taxon>Glomerales</taxon>
        <taxon>Glomeraceae</taxon>
        <taxon>Rhizophagus</taxon>
    </lineage>
</organism>
<protein>
    <recommendedName>
        <fullName evidence="1">FAR1 domain-containing protein</fullName>
    </recommendedName>
</protein>
<dbReference type="PANTHER" id="PTHR47718">
    <property type="entry name" value="OS01G0519700 PROTEIN"/>
    <property type="match status" value="1"/>
</dbReference>
<keyword evidence="3" id="KW-1185">Reference proteome</keyword>
<evidence type="ECO:0000259" key="1">
    <source>
        <dbReference type="Pfam" id="PF03101"/>
    </source>
</evidence>